<comment type="function">
    <text evidence="6">Forms chloride channels.</text>
</comment>
<dbReference type="InterPro" id="IPR000615">
    <property type="entry name" value="Bestrophin"/>
</dbReference>
<reference evidence="7 8" key="1">
    <citation type="submission" date="2018-11" db="EMBL/GenBank/DDBJ databases">
        <authorList>
            <consortium name="Pathogen Informatics"/>
        </authorList>
    </citation>
    <scope>NUCLEOTIDE SEQUENCE [LARGE SCALE GENOMIC DNA]</scope>
</reference>
<accession>A0A3P7TG96</accession>
<keyword evidence="6" id="KW-0406">Ion transport</keyword>
<evidence type="ECO:0000313" key="9">
    <source>
        <dbReference type="WBParaSite" id="HPBE_0000159001-mRNA-1"/>
    </source>
</evidence>
<evidence type="ECO:0000256" key="1">
    <source>
        <dbReference type="ARBA" id="ARBA00004370"/>
    </source>
</evidence>
<dbReference type="EMBL" id="UZAH01001824">
    <property type="protein sequence ID" value="VDO20111.1"/>
    <property type="molecule type" value="Genomic_DNA"/>
</dbReference>
<evidence type="ECO:0000256" key="3">
    <source>
        <dbReference type="ARBA" id="ARBA00022989"/>
    </source>
</evidence>
<dbReference type="PANTHER" id="PTHR10736:SF61">
    <property type="entry name" value="BESTROPHIN HOMOLOG 24"/>
    <property type="match status" value="1"/>
</dbReference>
<keyword evidence="6" id="KW-0868">Chloride</keyword>
<dbReference type="Proteomes" id="UP000050761">
    <property type="component" value="Unassembled WGS sequence"/>
</dbReference>
<evidence type="ECO:0000256" key="2">
    <source>
        <dbReference type="ARBA" id="ARBA00022692"/>
    </source>
</evidence>
<dbReference type="GO" id="GO:0005886">
    <property type="term" value="C:plasma membrane"/>
    <property type="evidence" value="ECO:0007669"/>
    <property type="project" value="UniProtKB-SubCell"/>
</dbReference>
<keyword evidence="2 6" id="KW-0812">Transmembrane</keyword>
<evidence type="ECO:0000313" key="7">
    <source>
        <dbReference type="EMBL" id="VDO20111.1"/>
    </source>
</evidence>
<evidence type="ECO:0000313" key="8">
    <source>
        <dbReference type="Proteomes" id="UP000050761"/>
    </source>
</evidence>
<dbReference type="InterPro" id="IPR021134">
    <property type="entry name" value="Bestrophin-like"/>
</dbReference>
<comment type="subcellular location">
    <subcellularLocation>
        <location evidence="6">Cell membrane</location>
        <topology evidence="6">Multi-pass membrane protein</topology>
    </subcellularLocation>
    <subcellularLocation>
        <location evidence="1">Membrane</location>
    </subcellularLocation>
</comment>
<gene>
    <name evidence="7" type="ORF">HPBE_LOCUS1591</name>
</gene>
<comment type="similarity">
    <text evidence="5 6">Belongs to the anion channel-forming bestrophin (TC 1.A.46) family. Calcium-sensitive chloride channel subfamily.</text>
</comment>
<accession>A0A183F5Z8</accession>
<dbReference type="PANTHER" id="PTHR10736">
    <property type="entry name" value="BESTROPHIN"/>
    <property type="match status" value="1"/>
</dbReference>
<sequence>MTVNYNLCVATSRPWTLIRILLHWRGSFWKAVGIESALWLLLYYLINIIYRHSLGTEQQKVFADTARTLNQHLRDIPLDFMLGFFVSVIVTRWSTLFNNIGLIEKLRSWFGRRNKNSTKKHD</sequence>
<keyword evidence="8" id="KW-1185">Reference proteome</keyword>
<dbReference type="AlphaFoldDB" id="A0A183F5Z8"/>
<keyword evidence="3 6" id="KW-1133">Transmembrane helix</keyword>
<dbReference type="OrthoDB" id="201595at2759"/>
<protein>
    <recommendedName>
        <fullName evidence="6">Bestrophin homolog</fullName>
    </recommendedName>
</protein>
<evidence type="ECO:0000256" key="6">
    <source>
        <dbReference type="RuleBase" id="RU363126"/>
    </source>
</evidence>
<organism evidence="8 9">
    <name type="scientific">Heligmosomoides polygyrus</name>
    <name type="common">Parasitic roundworm</name>
    <dbReference type="NCBI Taxonomy" id="6339"/>
    <lineage>
        <taxon>Eukaryota</taxon>
        <taxon>Metazoa</taxon>
        <taxon>Ecdysozoa</taxon>
        <taxon>Nematoda</taxon>
        <taxon>Chromadorea</taxon>
        <taxon>Rhabditida</taxon>
        <taxon>Rhabditina</taxon>
        <taxon>Rhabditomorpha</taxon>
        <taxon>Strongyloidea</taxon>
        <taxon>Heligmosomidae</taxon>
        <taxon>Heligmosomoides</taxon>
    </lineage>
</organism>
<feature type="transmembrane region" description="Helical" evidence="6">
    <location>
        <begin position="80"/>
        <end position="103"/>
    </location>
</feature>
<feature type="transmembrane region" description="Helical" evidence="6">
    <location>
        <begin position="28"/>
        <end position="46"/>
    </location>
</feature>
<keyword evidence="6" id="KW-1003">Cell membrane</keyword>
<dbReference type="GO" id="GO:0034707">
    <property type="term" value="C:chloride channel complex"/>
    <property type="evidence" value="ECO:0007669"/>
    <property type="project" value="UniProtKB-KW"/>
</dbReference>
<dbReference type="WBParaSite" id="HPBE_0000159001-mRNA-1">
    <property type="protein sequence ID" value="HPBE_0000159001-mRNA-1"/>
    <property type="gene ID" value="HPBE_0000159001"/>
</dbReference>
<evidence type="ECO:0000256" key="4">
    <source>
        <dbReference type="ARBA" id="ARBA00023136"/>
    </source>
</evidence>
<evidence type="ECO:0000256" key="5">
    <source>
        <dbReference type="ARBA" id="ARBA00034769"/>
    </source>
</evidence>
<reference evidence="9" key="2">
    <citation type="submission" date="2019-09" db="UniProtKB">
        <authorList>
            <consortium name="WormBaseParasite"/>
        </authorList>
    </citation>
    <scope>IDENTIFICATION</scope>
</reference>
<dbReference type="GO" id="GO:0005254">
    <property type="term" value="F:chloride channel activity"/>
    <property type="evidence" value="ECO:0007669"/>
    <property type="project" value="UniProtKB-KW"/>
</dbReference>
<name>A0A183F5Z8_HELPZ</name>
<dbReference type="Pfam" id="PF01062">
    <property type="entry name" value="Bestrophin"/>
    <property type="match status" value="1"/>
</dbReference>
<proteinExistence type="inferred from homology"/>
<keyword evidence="6" id="KW-0813">Transport</keyword>
<keyword evidence="4 6" id="KW-0472">Membrane</keyword>
<keyword evidence="6" id="KW-0407">Ion channel</keyword>
<keyword evidence="6" id="KW-0869">Chloride channel</keyword>